<dbReference type="InterPro" id="IPR011992">
    <property type="entry name" value="EF-hand-dom_pair"/>
</dbReference>
<evidence type="ECO:0000313" key="12">
    <source>
        <dbReference type="EMBL" id="CAF90246.1"/>
    </source>
</evidence>
<dbReference type="Pfam" id="PF13833">
    <property type="entry name" value="EF-hand_8"/>
    <property type="match status" value="1"/>
</dbReference>
<dbReference type="Gene3D" id="6.10.140.1610">
    <property type="match status" value="1"/>
</dbReference>
<keyword evidence="9" id="KW-0539">Nucleus</keyword>
<evidence type="ECO:0000259" key="11">
    <source>
        <dbReference type="PROSITE" id="PS50222"/>
    </source>
</evidence>
<protein>
    <submittedName>
        <fullName evidence="12">(spotted green pufferfish) hypothetical protein</fullName>
    </submittedName>
</protein>
<dbReference type="Pfam" id="PF13499">
    <property type="entry name" value="EF-hand_7"/>
    <property type="match status" value="1"/>
</dbReference>
<reference evidence="12" key="1">
    <citation type="journal article" date="2004" name="Nature">
        <title>Genome duplication in the teleost fish Tetraodon nigroviridis reveals the early vertebrate proto-karyotype.</title>
        <authorList>
            <person name="Jaillon O."/>
            <person name="Aury J.-M."/>
            <person name="Brunet F."/>
            <person name="Petit J.-L."/>
            <person name="Stange-Thomann N."/>
            <person name="Mauceli E."/>
            <person name="Bouneau L."/>
            <person name="Fischer C."/>
            <person name="Ozouf-Costaz C."/>
            <person name="Bernot A."/>
            <person name="Nicaud S."/>
            <person name="Jaffe D."/>
            <person name="Fisher S."/>
            <person name="Lutfalla G."/>
            <person name="Dossat C."/>
            <person name="Segurens B."/>
            <person name="Dasilva C."/>
            <person name="Salanoubat M."/>
            <person name="Levy M."/>
            <person name="Boudet N."/>
            <person name="Castellano S."/>
            <person name="Anthouard V."/>
            <person name="Jubin C."/>
            <person name="Castelli V."/>
            <person name="Katinka M."/>
            <person name="Vacherie B."/>
            <person name="Biemont C."/>
            <person name="Skalli Z."/>
            <person name="Cattolico L."/>
            <person name="Poulain J."/>
            <person name="De Berardinis V."/>
            <person name="Cruaud C."/>
            <person name="Duprat S."/>
            <person name="Brottier P."/>
            <person name="Coutanceau J.-P."/>
            <person name="Gouzy J."/>
            <person name="Parra G."/>
            <person name="Lardier G."/>
            <person name="Chapple C."/>
            <person name="McKernan K.J."/>
            <person name="McEwan P."/>
            <person name="Bosak S."/>
            <person name="Kellis M."/>
            <person name="Volff J.-N."/>
            <person name="Guigo R."/>
            <person name="Zody M.C."/>
            <person name="Mesirov J."/>
            <person name="Lindblad-Toh K."/>
            <person name="Birren B."/>
            <person name="Nusbaum C."/>
            <person name="Kahn D."/>
            <person name="Robinson-Rechavi M."/>
            <person name="Laudet V."/>
            <person name="Schachter V."/>
            <person name="Quetier F."/>
            <person name="Saurin W."/>
            <person name="Scarpelli C."/>
            <person name="Wincker P."/>
            <person name="Lander E.S."/>
            <person name="Weissenbach J."/>
            <person name="Roest Crollius H."/>
        </authorList>
    </citation>
    <scope>NUCLEOTIDE SEQUENCE [LARGE SCALE GENOMIC DNA]</scope>
</reference>
<evidence type="ECO:0000256" key="2">
    <source>
        <dbReference type="ARBA" id="ARBA00004496"/>
    </source>
</evidence>
<evidence type="ECO:0000256" key="10">
    <source>
        <dbReference type="ARBA" id="ARBA00023288"/>
    </source>
</evidence>
<dbReference type="GO" id="GO:0005634">
    <property type="term" value="C:nucleus"/>
    <property type="evidence" value="ECO:0007669"/>
    <property type="project" value="UniProtKB-SubCell"/>
</dbReference>
<feature type="domain" description="EF-hand" evidence="11">
    <location>
        <begin position="49"/>
        <end position="84"/>
    </location>
</feature>
<dbReference type="GO" id="GO:0046890">
    <property type="term" value="P:regulation of lipid biosynthetic process"/>
    <property type="evidence" value="ECO:0007669"/>
    <property type="project" value="TreeGrafter"/>
</dbReference>
<evidence type="ECO:0000256" key="5">
    <source>
        <dbReference type="ARBA" id="ARBA00022707"/>
    </source>
</evidence>
<dbReference type="KEGG" id="tng:GSTEN00004456G001"/>
<gene>
    <name evidence="12" type="ORF">GSTENG00004456001</name>
</gene>
<evidence type="ECO:0000256" key="9">
    <source>
        <dbReference type="ARBA" id="ARBA00023242"/>
    </source>
</evidence>
<dbReference type="PANTHER" id="PTHR14315">
    <property type="entry name" value="SPOT14 FAMILY MEMBER"/>
    <property type="match status" value="1"/>
</dbReference>
<comment type="similarity">
    <text evidence="3">Belongs to the SPOT14 family.</text>
</comment>
<dbReference type="SMART" id="SM00054">
    <property type="entry name" value="EFh"/>
    <property type="match status" value="2"/>
</dbReference>
<dbReference type="GO" id="GO:0001750">
    <property type="term" value="C:photoreceptor outer segment"/>
    <property type="evidence" value="ECO:0007669"/>
    <property type="project" value="UniProtKB-ARBA"/>
</dbReference>
<dbReference type="PRINTS" id="PR00450">
    <property type="entry name" value="RECOVERIN"/>
</dbReference>
<feature type="domain" description="EF-hand" evidence="11">
    <location>
        <begin position="85"/>
        <end position="120"/>
    </location>
</feature>
<dbReference type="EMBL" id="CAAE01007454">
    <property type="protein sequence ID" value="CAF90246.1"/>
    <property type="molecule type" value="Genomic_DNA"/>
</dbReference>
<dbReference type="OrthoDB" id="191686at2759"/>
<comment type="caution">
    <text evidence="12">The sequence shown here is derived from an EMBL/GenBank/DDBJ whole genome shotgun (WGS) entry which is preliminary data.</text>
</comment>
<dbReference type="PROSITE" id="PS50222">
    <property type="entry name" value="EF_HAND_2"/>
    <property type="match status" value="2"/>
</dbReference>
<dbReference type="CDD" id="cd00051">
    <property type="entry name" value="EFh"/>
    <property type="match status" value="2"/>
</dbReference>
<keyword evidence="10" id="KW-0449">Lipoprotein</keyword>
<dbReference type="InterPro" id="IPR002048">
    <property type="entry name" value="EF_hand_dom"/>
</dbReference>
<evidence type="ECO:0000256" key="7">
    <source>
        <dbReference type="ARBA" id="ARBA00022737"/>
    </source>
</evidence>
<evidence type="ECO:0000256" key="3">
    <source>
        <dbReference type="ARBA" id="ARBA00009488"/>
    </source>
</evidence>
<dbReference type="InterPro" id="IPR018247">
    <property type="entry name" value="EF_Hand_1_Ca_BS"/>
</dbReference>
<reference evidence="12" key="2">
    <citation type="submission" date="2004-02" db="EMBL/GenBank/DDBJ databases">
        <authorList>
            <consortium name="Genoscope"/>
            <consortium name="Whitehead Institute Centre for Genome Research"/>
        </authorList>
    </citation>
    <scope>NUCLEOTIDE SEQUENCE</scope>
</reference>
<dbReference type="Gene3D" id="1.10.238.10">
    <property type="entry name" value="EF-hand"/>
    <property type="match status" value="2"/>
</dbReference>
<proteinExistence type="inferred from homology"/>
<dbReference type="Pfam" id="PF07084">
    <property type="entry name" value="Spot_14"/>
    <property type="match status" value="1"/>
</dbReference>
<dbReference type="GO" id="GO:0005829">
    <property type="term" value="C:cytosol"/>
    <property type="evidence" value="ECO:0007669"/>
    <property type="project" value="TreeGrafter"/>
</dbReference>
<accession>Q4TA36</accession>
<evidence type="ECO:0000256" key="8">
    <source>
        <dbReference type="ARBA" id="ARBA00022837"/>
    </source>
</evidence>
<name>Q4TA36_TETNG</name>
<keyword evidence="4" id="KW-0963">Cytoplasm</keyword>
<dbReference type="PANTHER" id="PTHR14315:SF20">
    <property type="entry name" value="SIMILAR TO VERTEBRATE MID1 INTERACTING-LIKE PROTEIN"/>
    <property type="match status" value="1"/>
</dbReference>
<dbReference type="PROSITE" id="PS00018">
    <property type="entry name" value="EF_HAND_1"/>
    <property type="match status" value="2"/>
</dbReference>
<organism evidence="12">
    <name type="scientific">Tetraodon nigroviridis</name>
    <name type="common">Spotted green pufferfish</name>
    <name type="synonym">Chelonodon nigroviridis</name>
    <dbReference type="NCBI Taxonomy" id="99883"/>
    <lineage>
        <taxon>Eukaryota</taxon>
        <taxon>Metazoa</taxon>
        <taxon>Chordata</taxon>
        <taxon>Craniata</taxon>
        <taxon>Vertebrata</taxon>
        <taxon>Euteleostomi</taxon>
        <taxon>Actinopterygii</taxon>
        <taxon>Neopterygii</taxon>
        <taxon>Teleostei</taxon>
        <taxon>Neoteleostei</taxon>
        <taxon>Acanthomorphata</taxon>
        <taxon>Eupercaria</taxon>
        <taxon>Tetraodontiformes</taxon>
        <taxon>Tetradontoidea</taxon>
        <taxon>Tetraodontidae</taxon>
        <taxon>Tetraodon</taxon>
    </lineage>
</organism>
<evidence type="ECO:0000256" key="1">
    <source>
        <dbReference type="ARBA" id="ARBA00004123"/>
    </source>
</evidence>
<keyword evidence="5" id="KW-0519">Myristate</keyword>
<keyword evidence="8" id="KW-0106">Calcium</keyword>
<keyword evidence="6" id="KW-0479">Metal-binding</keyword>
<dbReference type="InterPro" id="IPR009786">
    <property type="entry name" value="Spot_14"/>
</dbReference>
<evidence type="ECO:0000256" key="6">
    <source>
        <dbReference type="ARBA" id="ARBA00022723"/>
    </source>
</evidence>
<comment type="subcellular location">
    <subcellularLocation>
        <location evidence="2">Cytoplasm</location>
    </subcellularLocation>
    <subcellularLocation>
        <location evidence="1">Nucleus</location>
    </subcellularLocation>
</comment>
<dbReference type="SUPFAM" id="SSF47473">
    <property type="entry name" value="EF-hand"/>
    <property type="match status" value="1"/>
</dbReference>
<dbReference type="GO" id="GO:0005509">
    <property type="term" value="F:calcium ion binding"/>
    <property type="evidence" value="ECO:0007669"/>
    <property type="project" value="InterPro"/>
</dbReference>
<dbReference type="InterPro" id="IPR053719">
    <property type="entry name" value="Lipogen_MT_Stabilize_sf"/>
</dbReference>
<evidence type="ECO:0000256" key="4">
    <source>
        <dbReference type="ARBA" id="ARBA00022490"/>
    </source>
</evidence>
<dbReference type="FunFam" id="1.10.238.10:FF:000052">
    <property type="entry name" value="Guanylate cyclase activator 1A"/>
    <property type="match status" value="1"/>
</dbReference>
<keyword evidence="7" id="KW-0677">Repeat</keyword>
<sequence>MGTHCSSLDDILEEDMHHWYAKFMRESPSGLITLFELKMMLEMNGMTEEASSYVDQVFYTFDMDGDGYIDFVEYIAAISLLLKGEINQKLKWYFKLFDQDGNGKIDKDELETIFKAIQDITRTYDIPPEEIVTLIYDKIDVNGEAILAQVQLTRSGKMQSAEAKFNKNSLLLALQRYTSAVRNMEQTILLPSLLRDVPSDDGLDCDAAEESCADLYDSYLMLKAISCTMESGLFSSDSHKAMNNSALHRSLDPLLDKDPEGLFHFHLKGLFSVMSDLTKKTHHLTEKYMEIIGAAS</sequence>
<dbReference type="AlphaFoldDB" id="Q4TA36"/>